<dbReference type="RefSeq" id="WP_264749021.1">
    <property type="nucleotide sequence ID" value="NZ_JAPDHW010000002.1"/>
</dbReference>
<proteinExistence type="predicted"/>
<evidence type="ECO:0008006" key="3">
    <source>
        <dbReference type="Google" id="ProtNLM"/>
    </source>
</evidence>
<protein>
    <recommendedName>
        <fullName evidence="3">Lipoprotein</fullName>
    </recommendedName>
</protein>
<organism evidence="1 2">
    <name type="scientific">Chryseobacterium kimseyorum</name>
    <dbReference type="NCBI Taxonomy" id="2984028"/>
    <lineage>
        <taxon>Bacteria</taxon>
        <taxon>Pseudomonadati</taxon>
        <taxon>Bacteroidota</taxon>
        <taxon>Flavobacteriia</taxon>
        <taxon>Flavobacteriales</taxon>
        <taxon>Weeksellaceae</taxon>
        <taxon>Chryseobacterium group</taxon>
        <taxon>Chryseobacterium</taxon>
    </lineage>
</organism>
<dbReference type="Proteomes" id="UP001163731">
    <property type="component" value="Unassembled WGS sequence"/>
</dbReference>
<sequence length="303" mass="34548">MMLITSCQEKENKQKIETSTSSGKGNVTEEIISQVHNYSSTPMYSLQMNKHGCKLVVEMENNVDYRLVENNGESTIIPLNAMITSSGKQTLKIKIYPKDGEQFLTKYAHVQINIFNAPTKESGLKDYKKIAEFTLPQHLEAQKLPYYEQSVDFEAVVPFDYSKELASAADLSKIKNIEDLVMSNYKQVKEICEKSDVAAYNKLSSHPSALVYNTTYTSLEDIKKDQQSNRFGIVDNNLKNRTFLPIEEYYMQFYANNKIVALWQKNHHPALYMKGENASDKEVEGGDPLFLYIPTGSSELKAW</sequence>
<comment type="caution">
    <text evidence="1">The sequence shown here is derived from an EMBL/GenBank/DDBJ whole genome shotgun (WGS) entry which is preliminary data.</text>
</comment>
<name>A0ABT3HVH0_9FLAO</name>
<evidence type="ECO:0000313" key="1">
    <source>
        <dbReference type="EMBL" id="MCW3167782.1"/>
    </source>
</evidence>
<evidence type="ECO:0000313" key="2">
    <source>
        <dbReference type="Proteomes" id="UP001163731"/>
    </source>
</evidence>
<reference evidence="1" key="1">
    <citation type="submission" date="2022-10" db="EMBL/GenBank/DDBJ databases">
        <title>Chryseobacterium babae sp. nov. isolated from the gut of the beetle Oryctes rhinoceros, and Chryseobacterium kimseyorum sp. nov., isolated from a stick insect rearing cage.</title>
        <authorList>
            <person name="Shelomi M."/>
            <person name="Han C.-J."/>
            <person name="Chen W.-M."/>
            <person name="Chen H.-K."/>
            <person name="Liaw S.-J."/>
            <person name="Muhle E."/>
            <person name="Clermont D."/>
        </authorList>
    </citation>
    <scope>NUCLEOTIDE SEQUENCE</scope>
    <source>
        <strain evidence="1">09-1422</strain>
    </source>
</reference>
<keyword evidence="2" id="KW-1185">Reference proteome</keyword>
<accession>A0ABT3HVH0</accession>
<dbReference type="EMBL" id="JAPDHW010000002">
    <property type="protein sequence ID" value="MCW3167782.1"/>
    <property type="molecule type" value="Genomic_DNA"/>
</dbReference>
<gene>
    <name evidence="1" type="ORF">OMO38_04495</name>
</gene>